<feature type="signal peptide" evidence="1">
    <location>
        <begin position="1"/>
        <end position="22"/>
    </location>
</feature>
<protein>
    <submittedName>
        <fullName evidence="2">Odorant binding protein 1</fullName>
    </submittedName>
</protein>
<evidence type="ECO:0000313" key="2">
    <source>
        <dbReference type="EMBL" id="AXY87860.1"/>
    </source>
</evidence>
<feature type="chain" id="PRO_5017281520" evidence="1">
    <location>
        <begin position="23"/>
        <end position="139"/>
    </location>
</feature>
<dbReference type="AlphaFoldDB" id="A0A385IUN6"/>
<dbReference type="EMBL" id="MH230201">
    <property type="protein sequence ID" value="AXY87860.1"/>
    <property type="molecule type" value="mRNA"/>
</dbReference>
<organism evidence="2">
    <name type="scientific">Subpsaltria yangi</name>
    <dbReference type="NCBI Taxonomy" id="1195109"/>
    <lineage>
        <taxon>Eukaryota</taxon>
        <taxon>Metazoa</taxon>
        <taxon>Ecdysozoa</taxon>
        <taxon>Arthropoda</taxon>
        <taxon>Hexapoda</taxon>
        <taxon>Insecta</taxon>
        <taxon>Pterygota</taxon>
        <taxon>Neoptera</taxon>
        <taxon>Paraneoptera</taxon>
        <taxon>Hemiptera</taxon>
        <taxon>Auchenorrhyncha</taxon>
        <taxon>Cicadoidea</taxon>
        <taxon>Cicadidae</taxon>
        <taxon>Tibicininae</taxon>
        <taxon>Tibicinini</taxon>
        <taxon>Subpsaltria</taxon>
    </lineage>
</organism>
<name>A0A385IUN6_9HEMI</name>
<sequence length="139" mass="14974">MSSCVPVLVAAVVSVFCLWVAAEQDMLSVFNKCKLQTKATESDIETFKKQEIPSSTTGKCLLACMFNDSGLMSNGKYDVQGAHNLARQVYQTSPEKMEKAKQVVDTCAKEVNSFQGDECDLAAQVATCTMKTSATVGLA</sequence>
<keyword evidence="1" id="KW-0732">Signal</keyword>
<dbReference type="CDD" id="cd23992">
    <property type="entry name" value="PBP_GOBP"/>
    <property type="match status" value="1"/>
</dbReference>
<dbReference type="GO" id="GO:0005549">
    <property type="term" value="F:odorant binding"/>
    <property type="evidence" value="ECO:0007669"/>
    <property type="project" value="InterPro"/>
</dbReference>
<dbReference type="SUPFAM" id="SSF47565">
    <property type="entry name" value="Insect pheromone/odorant-binding proteins"/>
    <property type="match status" value="1"/>
</dbReference>
<reference evidence="2" key="1">
    <citation type="journal article" date="2018" name="Comp. Biochem. Physiol. Part D Genomics Proteomics">
        <title>Identification of candidate olfactory genes in cicada Subpsaltria yangi by antennal transcriptome analysis.</title>
        <authorList>
            <person name="Qi M."/>
            <person name="Wei S."/>
            <person name="Wei C."/>
        </authorList>
    </citation>
    <scope>NUCLEOTIDE SEQUENCE</scope>
</reference>
<proteinExistence type="evidence at transcript level"/>
<dbReference type="InterPro" id="IPR036728">
    <property type="entry name" value="PBP_GOBP_sf"/>
</dbReference>
<dbReference type="Gene3D" id="1.10.238.20">
    <property type="entry name" value="Pheromone/general odorant binding protein domain"/>
    <property type="match status" value="1"/>
</dbReference>
<dbReference type="InterPro" id="IPR006170">
    <property type="entry name" value="PBP/GOBP"/>
</dbReference>
<evidence type="ECO:0000256" key="1">
    <source>
        <dbReference type="SAM" id="SignalP"/>
    </source>
</evidence>
<accession>A0A385IUN6</accession>
<dbReference type="Pfam" id="PF01395">
    <property type="entry name" value="PBP_GOBP"/>
    <property type="match status" value="1"/>
</dbReference>
<dbReference type="SMART" id="SM00708">
    <property type="entry name" value="PhBP"/>
    <property type="match status" value="1"/>
</dbReference>